<feature type="compositionally biased region" description="Polar residues" evidence="1">
    <location>
        <begin position="474"/>
        <end position="490"/>
    </location>
</feature>
<feature type="compositionally biased region" description="Low complexity" evidence="1">
    <location>
        <begin position="718"/>
        <end position="730"/>
    </location>
</feature>
<evidence type="ECO:0000313" key="4">
    <source>
        <dbReference type="Proteomes" id="UP000629468"/>
    </source>
</evidence>
<name>A0A8H7F8I0_AGABI</name>
<dbReference type="Gene3D" id="1.20.970.30">
    <property type="entry name" value="eIF4G, eIF4E-binding domain"/>
    <property type="match status" value="1"/>
</dbReference>
<reference evidence="3 4" key="1">
    <citation type="journal article" name="Sci. Rep.">
        <title>Telomere-to-telomere assembled and centromere annotated genomes of the two main subspecies of the button mushroom Agaricus bisporus reveal especially polymorphic chromosome ends.</title>
        <authorList>
            <person name="Sonnenberg A.S.M."/>
            <person name="Sedaghat-Telgerd N."/>
            <person name="Lavrijssen B."/>
            <person name="Ohm R.A."/>
            <person name="Hendrickx P.M."/>
            <person name="Scholtmeijer K."/>
            <person name="Baars J.J.P."/>
            <person name="van Peer A."/>
        </authorList>
    </citation>
    <scope>NUCLEOTIDE SEQUENCE [LARGE SCALE GENOMIC DNA]</scope>
    <source>
        <strain evidence="3 4">H119_p4</strain>
    </source>
</reference>
<dbReference type="Pfam" id="PF12152">
    <property type="entry name" value="eIF_4G1"/>
    <property type="match status" value="1"/>
</dbReference>
<feature type="region of interest" description="Disordered" evidence="1">
    <location>
        <begin position="760"/>
        <end position="785"/>
    </location>
</feature>
<feature type="compositionally biased region" description="Basic and acidic residues" evidence="1">
    <location>
        <begin position="703"/>
        <end position="716"/>
    </location>
</feature>
<sequence length="796" mass="88837">MEGFDFIKAVKKMRNDDIIIACMGPAGGGKGFLTDLLFNQQLEELQRDDVDEIQVIRIKHPNPTYNDRIVLLNTPDFDNTIDGADIKITSMIKDWLKQTYTNDVSLSELIYVHNIAETNALDSLDQNLPLFGELCGWGKLSHVTLVSTMWDEFQPEVGIAREQDLRSLFSGPVADNGVSIRRLERGTSEEAWKIVDSLISDRDERESLLLQQRLHAFGVQLNKTETGREIHRSFRKLVLEHEEYMQSILAGIDASDNPVELKKLRREYVGIRESFQTILKGAKGMGIRPGRLIMNPFFEWRVRARAAEINNYLDLTSPLTNVSCASEYGGSALQSFSEAEQSEDIDQTSQISAALADVTKNAAVKRLITNLTGDDAQSMIDFLNYAIGREDVNAKSRREILFLMWKLAEAASVFPKYHETDEVLSDSIQSPGDESCLSDDRRASRTTKVDFQRVFSILDTGKTQKKLHDEGRSPNWSRQRTLSPTLSHSTDNFTASSTSCAEPLSNLLSSVLTAHAIQDFNFVPYPEGIQRPDANLNTNVREGKFRYDPDFLLQFMPFCKAKPVSLPSLALLGLELDDQHYYKKTRRHQTTAIANKKPTPGTSHPPTFSKRPDKSNVNALRDPLSSGERLTDINYYLSAAGDRSPARARSSALFAPDGAEDIQPAENSTVNPHFAFLSQDVPELRERKRPSRKAVSTTAHIPEAADKGKAAREKGHSQRPTSMSRSSPMRFGSFSELSPSVPPGLTLVGKTARHPSKVDLSNFGKINKSPPTMFGPGSVFAGKTDNRDTMYLSRAN</sequence>
<evidence type="ECO:0000256" key="1">
    <source>
        <dbReference type="SAM" id="MobiDB-lite"/>
    </source>
</evidence>
<accession>A0A8H7F8I0</accession>
<evidence type="ECO:0000313" key="3">
    <source>
        <dbReference type="EMBL" id="KAF7782719.1"/>
    </source>
</evidence>
<gene>
    <name evidence="3" type="ORF">Agabi119p4_2095</name>
</gene>
<comment type="caution">
    <text evidence="3">The sequence shown here is derived from an EMBL/GenBank/DDBJ whole genome shotgun (WGS) entry which is preliminary data.</text>
</comment>
<dbReference type="Gene3D" id="3.40.50.300">
    <property type="entry name" value="P-loop containing nucleotide triphosphate hydrolases"/>
    <property type="match status" value="1"/>
</dbReference>
<dbReference type="AlphaFoldDB" id="A0A8H7F8I0"/>
<feature type="domain" description="Eukaryotic translation initiation factor 4G1 eIF4E-binding" evidence="2">
    <location>
        <begin position="504"/>
        <end position="563"/>
    </location>
</feature>
<feature type="region of interest" description="Disordered" evidence="1">
    <location>
        <begin position="683"/>
        <end position="742"/>
    </location>
</feature>
<evidence type="ECO:0000259" key="2">
    <source>
        <dbReference type="Pfam" id="PF12152"/>
    </source>
</evidence>
<feature type="region of interest" description="Disordered" evidence="1">
    <location>
        <begin position="589"/>
        <end position="624"/>
    </location>
</feature>
<organism evidence="3 4">
    <name type="scientific">Agaricus bisporus var. burnettii</name>
    <dbReference type="NCBI Taxonomy" id="192524"/>
    <lineage>
        <taxon>Eukaryota</taxon>
        <taxon>Fungi</taxon>
        <taxon>Dikarya</taxon>
        <taxon>Basidiomycota</taxon>
        <taxon>Agaricomycotina</taxon>
        <taxon>Agaricomycetes</taxon>
        <taxon>Agaricomycetidae</taxon>
        <taxon>Agaricales</taxon>
        <taxon>Agaricineae</taxon>
        <taxon>Agaricaceae</taxon>
        <taxon>Agaricus</taxon>
    </lineage>
</organism>
<dbReference type="SUPFAM" id="SSF101489">
    <property type="entry name" value="Eukaryotic initiation factor 4f subunit eIF4g, eIF4e-binding domain"/>
    <property type="match status" value="1"/>
</dbReference>
<proteinExistence type="predicted"/>
<dbReference type="InterPro" id="IPR036211">
    <property type="entry name" value="eIF4G_eIF4E-bd_sf"/>
</dbReference>
<dbReference type="InterPro" id="IPR022745">
    <property type="entry name" value="eIF4G1_eIF4E-bd"/>
</dbReference>
<dbReference type="InterPro" id="IPR027417">
    <property type="entry name" value="P-loop_NTPase"/>
</dbReference>
<protein>
    <recommendedName>
        <fullName evidence="2">Eukaryotic translation initiation factor 4G1 eIF4E-binding domain-containing protein</fullName>
    </recommendedName>
</protein>
<feature type="region of interest" description="Disordered" evidence="1">
    <location>
        <begin position="463"/>
        <end position="490"/>
    </location>
</feature>
<dbReference type="SUPFAM" id="SSF52540">
    <property type="entry name" value="P-loop containing nucleoside triphosphate hydrolases"/>
    <property type="match status" value="1"/>
</dbReference>
<dbReference type="Proteomes" id="UP000629468">
    <property type="component" value="Unassembled WGS sequence"/>
</dbReference>
<dbReference type="EMBL" id="JABXXO010000003">
    <property type="protein sequence ID" value="KAF7782719.1"/>
    <property type="molecule type" value="Genomic_DNA"/>
</dbReference>